<comment type="caution">
    <text evidence="2">The sequence shown here is derived from an EMBL/GenBank/DDBJ whole genome shotgun (WGS) entry which is preliminary data.</text>
</comment>
<name>H0QZ59_9ACTN</name>
<gene>
    <name evidence="2" type="ORF">GOEFS_046_00660</name>
</gene>
<dbReference type="InterPro" id="IPR036388">
    <property type="entry name" value="WH-like_DNA-bd_sf"/>
</dbReference>
<sequence>MTYARVPSAVLGKVETRELKLNHLGLYAVLSRHADNETGECWPSRRTLAKECGYRNADDVDRHLQALESAGVITMRKRWCSADDPSDRSFVQSDRHVVPTSTLYKLTDLPATPTRKTPATPTPKTPATVAGKHPPKLYPPELDPLELAAAPEPESPKAAPDDKPMKLGAARLYEEVGGSPEVAAGAMPEWFSNAGLNADDWQQAVTKRLAVGDLRRAIPRARRPAALLRKIIADEPARAEPERRTYESGW</sequence>
<dbReference type="Pfam" id="PF13730">
    <property type="entry name" value="HTH_36"/>
    <property type="match status" value="1"/>
</dbReference>
<dbReference type="RefSeq" id="WP_007317447.1">
    <property type="nucleotide sequence ID" value="NZ_BAEH01000046.1"/>
</dbReference>
<organism evidence="2 3">
    <name type="scientific">Gordonia effusa NBRC 100432</name>
    <dbReference type="NCBI Taxonomy" id="1077974"/>
    <lineage>
        <taxon>Bacteria</taxon>
        <taxon>Bacillati</taxon>
        <taxon>Actinomycetota</taxon>
        <taxon>Actinomycetes</taxon>
        <taxon>Mycobacteriales</taxon>
        <taxon>Gordoniaceae</taxon>
        <taxon>Gordonia</taxon>
    </lineage>
</organism>
<evidence type="ECO:0000313" key="3">
    <source>
        <dbReference type="Proteomes" id="UP000035034"/>
    </source>
</evidence>
<accession>H0QZ59</accession>
<dbReference type="Gene3D" id="1.10.10.10">
    <property type="entry name" value="Winged helix-like DNA-binding domain superfamily/Winged helix DNA-binding domain"/>
    <property type="match status" value="1"/>
</dbReference>
<evidence type="ECO:0000313" key="2">
    <source>
        <dbReference type="EMBL" id="GAB18110.1"/>
    </source>
</evidence>
<feature type="compositionally biased region" description="Low complexity" evidence="1">
    <location>
        <begin position="110"/>
        <end position="119"/>
    </location>
</feature>
<dbReference type="EMBL" id="BAEH01000046">
    <property type="protein sequence ID" value="GAB18110.1"/>
    <property type="molecule type" value="Genomic_DNA"/>
</dbReference>
<protein>
    <recommendedName>
        <fullName evidence="4">Helix-turn-helix domain-containing protein</fullName>
    </recommendedName>
</protein>
<feature type="region of interest" description="Disordered" evidence="1">
    <location>
        <begin position="108"/>
        <end position="142"/>
    </location>
</feature>
<reference evidence="2 3" key="1">
    <citation type="submission" date="2011-12" db="EMBL/GenBank/DDBJ databases">
        <title>Whole genome shotgun sequence of Gordonia effusa NBRC 100432.</title>
        <authorList>
            <person name="Yoshida I."/>
            <person name="Takarada H."/>
            <person name="Hosoyama A."/>
            <person name="Tsuchikane K."/>
            <person name="Katsumata H."/>
            <person name="Yamazaki S."/>
            <person name="Fujita N."/>
        </authorList>
    </citation>
    <scope>NUCLEOTIDE SEQUENCE [LARGE SCALE GENOMIC DNA]</scope>
    <source>
        <strain evidence="2 3">NBRC 100432</strain>
    </source>
</reference>
<dbReference type="Proteomes" id="UP000035034">
    <property type="component" value="Unassembled WGS sequence"/>
</dbReference>
<evidence type="ECO:0008006" key="4">
    <source>
        <dbReference type="Google" id="ProtNLM"/>
    </source>
</evidence>
<keyword evidence="3" id="KW-1185">Reference proteome</keyword>
<dbReference type="AlphaFoldDB" id="H0QZ59"/>
<proteinExistence type="predicted"/>
<evidence type="ECO:0000256" key="1">
    <source>
        <dbReference type="SAM" id="MobiDB-lite"/>
    </source>
</evidence>